<evidence type="ECO:0000313" key="3">
    <source>
        <dbReference type="EMBL" id="CAD1791947.1"/>
    </source>
</evidence>
<dbReference type="GO" id="GO:0000731">
    <property type="term" value="P:DNA synthesis involved in DNA repair"/>
    <property type="evidence" value="ECO:0007669"/>
    <property type="project" value="TreeGrafter"/>
</dbReference>
<dbReference type="Pfam" id="PF13555">
    <property type="entry name" value="AAA_29"/>
    <property type="match status" value="1"/>
</dbReference>
<dbReference type="PANTHER" id="PTHR32182:SF0">
    <property type="entry name" value="DNA REPLICATION AND REPAIR PROTEIN RECF"/>
    <property type="match status" value="1"/>
</dbReference>
<dbReference type="Gene3D" id="3.40.1140.10">
    <property type="match status" value="1"/>
</dbReference>
<dbReference type="EMBL" id="LR861807">
    <property type="protein sequence ID" value="CAD1791947.1"/>
    <property type="molecule type" value="Genomic_DNA"/>
</dbReference>
<keyword evidence="2" id="KW-0067">ATP-binding</keyword>
<dbReference type="OrthoDB" id="174137at2"/>
<dbReference type="Pfam" id="PF13558">
    <property type="entry name" value="SbcC_Walker_B"/>
    <property type="match status" value="1"/>
</dbReference>
<feature type="coiled-coil region" evidence="1">
    <location>
        <begin position="708"/>
        <end position="756"/>
    </location>
</feature>
<organism evidence="2">
    <name type="scientific">Xanthomonas campestris pv. juglandis</name>
    <name type="common">Xanthomonas arboricola pv. juglandis</name>
    <dbReference type="NCBI Taxonomy" id="195709"/>
    <lineage>
        <taxon>Bacteria</taxon>
        <taxon>Pseudomonadati</taxon>
        <taxon>Pseudomonadota</taxon>
        <taxon>Gammaproteobacteria</taxon>
        <taxon>Lysobacterales</taxon>
        <taxon>Lysobacteraceae</taxon>
        <taxon>Xanthomonas</taxon>
    </lineage>
</organism>
<evidence type="ECO:0000313" key="2">
    <source>
        <dbReference type="EMBL" id="CAD0327271.1"/>
    </source>
</evidence>
<feature type="coiled-coil region" evidence="1">
    <location>
        <begin position="407"/>
        <end position="455"/>
    </location>
</feature>
<reference evidence="2 4" key="1">
    <citation type="submission" date="2020-07" db="EMBL/GenBank/DDBJ databases">
        <authorList>
            <person name="Teixeira M."/>
        </authorList>
    </citation>
    <scope>NUCLEOTIDE SEQUENCE</scope>
    <source>
        <strain evidence="3">3</strain>
        <strain evidence="2">Xanthomonas arboricola pv. juglandis CPBF 427</strain>
    </source>
</reference>
<dbReference type="CDD" id="cd00267">
    <property type="entry name" value="ABC_ATPase"/>
    <property type="match status" value="1"/>
</dbReference>
<dbReference type="Proteomes" id="UP000514411">
    <property type="component" value="Chromosome"/>
</dbReference>
<protein>
    <submittedName>
        <fullName evidence="2">ATP-binding protein</fullName>
    </submittedName>
</protein>
<proteinExistence type="predicted"/>
<dbReference type="SUPFAM" id="SSF52540">
    <property type="entry name" value="P-loop containing nucleoside triphosphate hydrolases"/>
    <property type="match status" value="1"/>
</dbReference>
<evidence type="ECO:0000313" key="4">
    <source>
        <dbReference type="Proteomes" id="UP000514411"/>
    </source>
</evidence>
<accession>A0A2N7UZH6</accession>
<dbReference type="RefSeq" id="WP_047124431.1">
    <property type="nucleotide sequence ID" value="NZ_CP012251.1"/>
</dbReference>
<dbReference type="AlphaFoldDB" id="A0A2N7UZH6"/>
<dbReference type="PANTHER" id="PTHR32182">
    <property type="entry name" value="DNA REPLICATION AND REPAIR PROTEIN RECF"/>
    <property type="match status" value="1"/>
</dbReference>
<keyword evidence="1" id="KW-0175">Coiled coil</keyword>
<feature type="coiled-coil region" evidence="1">
    <location>
        <begin position="863"/>
        <end position="890"/>
    </location>
</feature>
<evidence type="ECO:0000256" key="1">
    <source>
        <dbReference type="SAM" id="Coils"/>
    </source>
</evidence>
<name>A0A2N7UZH6_XANCJ</name>
<dbReference type="EMBL" id="LR824643">
    <property type="protein sequence ID" value="CAD0327271.1"/>
    <property type="molecule type" value="Genomic_DNA"/>
</dbReference>
<gene>
    <name evidence="3" type="ORF">XSP_002081</name>
    <name evidence="2" type="ORF">XSP_002098</name>
</gene>
<sequence length="1119" mass="125306">MHSSAEVFHLSDLPDPQDEQFRMRQLSVLNWGTFTGLHRMPVSPEGTLIIGPSGAGKSTLLDAISALTVSPRTVRFNAAADESGKRDPDRTLMSYVRGAWAERADDQSARSLAKQYLRTNATWTAVALEYANALGRVMSIVRVLWVRGAGSNAKVESHFLVVDAPFDLSEIGEFTGERKALTKRFSDPPYRSHESFTAFSEHWCRVVGIVEPNALNLLHQTQSTKNLSDLNGFLRDYMLAEPKTFEIADSLVSEFVDLDEAHRAVVVAREQIDVLAPSRDAYRDREVAEGRVQHVRSLIVSLPQFQAQETARLLRDEDVRLESVISTTRIEAEEAHRHQHALSEALENLRRAADAGGGGDLAQLEAARGQLLLDKERVERRRTSAGGWAGALGLTLADDQATFAAQLLAARSEQARAEERLAGAEGERDTLLVDESRLREELSLLRKEIETLEGSTSSIPRDKQEIRAWMCRDLGIPKSRVPFAGELISVKPEHKDWEGAANRLLGGFGTSLLVDVNDYRQVAAWVDKNHLRSRWSYYQVEPTPSTGNRDRRPGLLLNCLDVSESPYRQWVWKELWHQADFECVEKASDLMKGQRRITRAGQIRFSGGLHQKDDRFRVDDESRWVLGDNRAKLDRLKRNAADTAGALAKISQRRSEAVQSADGIRLRAQAAAHLVEVEWPSIDLTGALRRIEENQEAQRALLERTPGLIDLQGQLVQKQDEAKRALADATRLTLDIEALERQRAENAGELEAASIRALGLPPEADAGLTARCGPWTPTLKTIHGELARVREVLDREKDVLSEAISAHVQSILQCFQTFLHRWPEERGSLQPNLPSATDFFAKLERLETDGLPKHEARFQELLRKQSMQRLAELSQHLHEARSEIENGMDDVNRALRPVPYNPDTYLYIRTEDRGLDEPREFRRRLGTLFAQRGELTEETAEAQFEGLRRLIQDLRADDAAGRQWRDLVLDVRKHVEFIADECDRISGVVVENYGGAGGKSGGQRQKLTATCLAAALRFKLGGSDGGVPSYAAVVLDEAFTKTDNEFTATCMRIFTGMGFQMIVATPMKSVMTLEEFVGGATYVSIKDRKVSSLLHIAYDADQRRLRLPEGARRGMELAE</sequence>
<dbReference type="InterPro" id="IPR027417">
    <property type="entry name" value="P-loop_NTPase"/>
</dbReference>
<keyword evidence="2" id="KW-0547">Nucleotide-binding</keyword>
<dbReference type="GO" id="GO:0005524">
    <property type="term" value="F:ATP binding"/>
    <property type="evidence" value="ECO:0007669"/>
    <property type="project" value="UniProtKB-KW"/>
</dbReference>
<dbReference type="GO" id="GO:0006302">
    <property type="term" value="P:double-strand break repair"/>
    <property type="evidence" value="ECO:0007669"/>
    <property type="project" value="TreeGrafter"/>
</dbReference>